<dbReference type="RefSeq" id="WP_013214228.1">
    <property type="nucleotide sequence ID" value="NC_014313.1"/>
</dbReference>
<gene>
    <name evidence="2" type="ordered locus">Hden_0183</name>
</gene>
<dbReference type="PANTHER" id="PTHR12526:SF609">
    <property type="entry name" value="LIPOPOLYSACCHARIDE BIOSYNTHESIS PROTEIN"/>
    <property type="match status" value="1"/>
</dbReference>
<evidence type="ECO:0000313" key="3">
    <source>
        <dbReference type="Proteomes" id="UP000002033"/>
    </source>
</evidence>
<evidence type="ECO:0000259" key="1">
    <source>
        <dbReference type="Pfam" id="PF00534"/>
    </source>
</evidence>
<dbReference type="Pfam" id="PF00534">
    <property type="entry name" value="Glycos_transf_1"/>
    <property type="match status" value="1"/>
</dbReference>
<dbReference type="AlphaFoldDB" id="D8JQ88"/>
<dbReference type="PANTHER" id="PTHR12526">
    <property type="entry name" value="GLYCOSYLTRANSFERASE"/>
    <property type="match status" value="1"/>
</dbReference>
<dbReference type="EMBL" id="CP002083">
    <property type="protein sequence ID" value="ADJ22009.1"/>
    <property type="molecule type" value="Genomic_DNA"/>
</dbReference>
<protein>
    <submittedName>
        <fullName evidence="2">Glycosyl transferase group 1</fullName>
    </submittedName>
</protein>
<accession>D8JQ88</accession>
<dbReference type="STRING" id="582899.Hden_0183"/>
<dbReference type="SUPFAM" id="SSF53756">
    <property type="entry name" value="UDP-Glycosyltransferase/glycogen phosphorylase"/>
    <property type="match status" value="1"/>
</dbReference>
<sequence>MSRILLVCVKFSTDAANGWLTNDLVDAFVRAGHSVDVIHLEWQEEHSVEFVTMANGARLLRLSALSFFPSWLPNIVRKGAKWLIASYLAARAAQKFIPPQAYDLVVGFSPAVVTDGLVKCYQQQAKKTLLLYWDFFPLAQYQLGLLPGGKIAAVVAHSFESKAVGRYSQVGCMTPANIRLFRSYFPKYSGRMMQVLPWGPAGLIDLSHRDEIRNRFAFSAGDVVCVFGGQLIPGREIERIGELAQRVSETLPTVRFAIAGSGPLAGLIEQQAANLPNLTFLGKLSRSRYCELLAAADIGIVLTSADFKVPNFPSKTVDYFRAQLPILGAVETFGDYTSIINEEIKAGLSCSVEDAAQLEKNLRVLVSDAAYRTECGRRGADYYLNHMSASNVVLRVAGDETCY</sequence>
<evidence type="ECO:0000313" key="2">
    <source>
        <dbReference type="EMBL" id="ADJ22009.1"/>
    </source>
</evidence>
<feature type="domain" description="Glycosyl transferase family 1" evidence="1">
    <location>
        <begin position="209"/>
        <end position="379"/>
    </location>
</feature>
<dbReference type="InterPro" id="IPR001296">
    <property type="entry name" value="Glyco_trans_1"/>
</dbReference>
<name>D8JQ88_HYPDA</name>
<dbReference type="KEGG" id="hdn:Hden_0183"/>
<dbReference type="GO" id="GO:0016757">
    <property type="term" value="F:glycosyltransferase activity"/>
    <property type="evidence" value="ECO:0007669"/>
    <property type="project" value="InterPro"/>
</dbReference>
<keyword evidence="3" id="KW-1185">Reference proteome</keyword>
<dbReference type="eggNOG" id="COG0438">
    <property type="taxonomic scope" value="Bacteria"/>
</dbReference>
<keyword evidence="2" id="KW-0808">Transferase</keyword>
<proteinExistence type="predicted"/>
<dbReference type="Gene3D" id="3.40.50.2000">
    <property type="entry name" value="Glycogen Phosphorylase B"/>
    <property type="match status" value="1"/>
</dbReference>
<dbReference type="OrthoDB" id="9807414at2"/>
<dbReference type="Proteomes" id="UP000002033">
    <property type="component" value="Chromosome"/>
</dbReference>
<dbReference type="CAZy" id="GT4">
    <property type="family name" value="Glycosyltransferase Family 4"/>
</dbReference>
<dbReference type="HOGENOM" id="CLU_009583_11_7_5"/>
<reference evidence="3" key="1">
    <citation type="journal article" date="2011" name="J. Bacteriol.">
        <title>Genome sequences of eight morphologically diverse alphaproteobacteria.</title>
        <authorList>
            <consortium name="US DOE Joint Genome Institute"/>
            <person name="Brown P.J."/>
            <person name="Kysela D.T."/>
            <person name="Buechlein A."/>
            <person name="Hemmerich C."/>
            <person name="Brun Y.V."/>
        </authorList>
    </citation>
    <scope>NUCLEOTIDE SEQUENCE [LARGE SCALE GENOMIC DNA]</scope>
    <source>
        <strain evidence="3">ATCC 51888 / DSM 1869 / NCIB 11706 / TK 0415</strain>
    </source>
</reference>
<organism evidence="2 3">
    <name type="scientific">Hyphomicrobium denitrificans (strain ATCC 51888 / DSM 1869 / NCIMB 11706 / TK 0415)</name>
    <dbReference type="NCBI Taxonomy" id="582899"/>
    <lineage>
        <taxon>Bacteria</taxon>
        <taxon>Pseudomonadati</taxon>
        <taxon>Pseudomonadota</taxon>
        <taxon>Alphaproteobacteria</taxon>
        <taxon>Hyphomicrobiales</taxon>
        <taxon>Hyphomicrobiaceae</taxon>
        <taxon>Hyphomicrobium</taxon>
    </lineage>
</organism>